<evidence type="ECO:0000256" key="11">
    <source>
        <dbReference type="NCBIfam" id="TIGR00665"/>
    </source>
</evidence>
<keyword evidence="4 12" id="KW-0547">Nucleotide-binding</keyword>
<comment type="similarity">
    <text evidence="1 12">Belongs to the helicase family. DnaB subfamily.</text>
</comment>
<dbReference type="InterPro" id="IPR027417">
    <property type="entry name" value="P-loop_NTPase"/>
</dbReference>
<evidence type="ECO:0000256" key="7">
    <source>
        <dbReference type="ARBA" id="ARBA00022840"/>
    </source>
</evidence>
<dbReference type="InterPro" id="IPR007692">
    <property type="entry name" value="DNA_helicase_DnaB"/>
</dbReference>
<dbReference type="RefSeq" id="WP_406764506.1">
    <property type="nucleotide sequence ID" value="NZ_JBJHZY010000001.1"/>
</dbReference>
<dbReference type="NCBIfam" id="TIGR00665">
    <property type="entry name" value="DnaB"/>
    <property type="match status" value="1"/>
</dbReference>
<dbReference type="InterPro" id="IPR016136">
    <property type="entry name" value="DNA_helicase_N/primase_C"/>
</dbReference>
<dbReference type="Gene3D" id="3.40.50.300">
    <property type="entry name" value="P-loop containing nucleotide triphosphate hydrolases"/>
    <property type="match status" value="1"/>
</dbReference>
<feature type="coiled-coil region" evidence="13">
    <location>
        <begin position="101"/>
        <end position="128"/>
    </location>
</feature>
<evidence type="ECO:0000256" key="1">
    <source>
        <dbReference type="ARBA" id="ARBA00008428"/>
    </source>
</evidence>
<dbReference type="PANTHER" id="PTHR30153:SF2">
    <property type="entry name" value="REPLICATIVE DNA HELICASE"/>
    <property type="match status" value="1"/>
</dbReference>
<keyword evidence="5 12" id="KW-0378">Hydrolase</keyword>
<comment type="function">
    <text evidence="12">The main replicative DNA helicase, it participates in initiation and elongation during chromosome replication. Travels ahead of the DNA replisome, separating dsDNA into templates for DNA synthesis. A processive ATP-dependent 5'-3' DNA helicase it has DNA-dependent ATPase activity.</text>
</comment>
<evidence type="ECO:0000256" key="9">
    <source>
        <dbReference type="ARBA" id="ARBA00023235"/>
    </source>
</evidence>
<dbReference type="Pfam" id="PF00772">
    <property type="entry name" value="DnaB"/>
    <property type="match status" value="1"/>
</dbReference>
<comment type="catalytic activity">
    <reaction evidence="10 12">
        <text>ATP + H2O = ADP + phosphate + H(+)</text>
        <dbReference type="Rhea" id="RHEA:13065"/>
        <dbReference type="ChEBI" id="CHEBI:15377"/>
        <dbReference type="ChEBI" id="CHEBI:15378"/>
        <dbReference type="ChEBI" id="CHEBI:30616"/>
        <dbReference type="ChEBI" id="CHEBI:43474"/>
        <dbReference type="ChEBI" id="CHEBI:456216"/>
        <dbReference type="EC" id="5.6.2.3"/>
    </reaction>
</comment>
<keyword evidence="13" id="KW-0175">Coiled coil</keyword>
<dbReference type="EMBL" id="JBJHZY010000001">
    <property type="protein sequence ID" value="MFL0267920.1"/>
    <property type="molecule type" value="Genomic_DNA"/>
</dbReference>
<dbReference type="PANTHER" id="PTHR30153">
    <property type="entry name" value="REPLICATIVE DNA HELICASE DNAB"/>
    <property type="match status" value="1"/>
</dbReference>
<evidence type="ECO:0000256" key="10">
    <source>
        <dbReference type="ARBA" id="ARBA00048954"/>
    </source>
</evidence>
<dbReference type="PROSITE" id="PS51199">
    <property type="entry name" value="SF4_HELICASE"/>
    <property type="match status" value="1"/>
</dbReference>
<evidence type="ECO:0000313" key="16">
    <source>
        <dbReference type="Proteomes" id="UP001623661"/>
    </source>
</evidence>
<reference evidence="15 16" key="1">
    <citation type="submission" date="2024-11" db="EMBL/GenBank/DDBJ databases">
        <authorList>
            <person name="Heng Y.C."/>
            <person name="Lim A.C.H."/>
            <person name="Lee J.K.Y."/>
            <person name="Kittelmann S."/>
        </authorList>
    </citation>
    <scope>NUCLEOTIDE SEQUENCE [LARGE SCALE GENOMIC DNA]</scope>
    <source>
        <strain evidence="15 16">WILCCON 0202</strain>
    </source>
</reference>
<keyword evidence="8 12" id="KW-0238">DNA-binding</keyword>
<evidence type="ECO:0000256" key="13">
    <source>
        <dbReference type="SAM" id="Coils"/>
    </source>
</evidence>
<dbReference type="InterPro" id="IPR007694">
    <property type="entry name" value="DNA_helicase_DnaB-like_C"/>
</dbReference>
<feature type="domain" description="SF4 helicase" evidence="14">
    <location>
        <begin position="171"/>
        <end position="429"/>
    </location>
</feature>
<keyword evidence="7 12" id="KW-0067">ATP-binding</keyword>
<proteinExistence type="inferred from homology"/>
<evidence type="ECO:0000256" key="5">
    <source>
        <dbReference type="ARBA" id="ARBA00022801"/>
    </source>
</evidence>
<evidence type="ECO:0000256" key="3">
    <source>
        <dbReference type="ARBA" id="ARBA00022705"/>
    </source>
</evidence>
<keyword evidence="6 12" id="KW-0347">Helicase</keyword>
<evidence type="ECO:0000256" key="6">
    <source>
        <dbReference type="ARBA" id="ARBA00022806"/>
    </source>
</evidence>
<dbReference type="Pfam" id="PF03796">
    <property type="entry name" value="DnaB_C"/>
    <property type="match status" value="1"/>
</dbReference>
<dbReference type="GO" id="GO:0004386">
    <property type="term" value="F:helicase activity"/>
    <property type="evidence" value="ECO:0007669"/>
    <property type="project" value="UniProtKB-KW"/>
</dbReference>
<protein>
    <recommendedName>
        <fullName evidence="11 12">Replicative DNA helicase</fullName>
        <ecNumber evidence="11 12">5.6.2.3</ecNumber>
    </recommendedName>
</protein>
<dbReference type="Gene3D" id="1.10.860.10">
    <property type="entry name" value="DNAb Helicase, Chain A"/>
    <property type="match status" value="1"/>
</dbReference>
<dbReference type="InterPro" id="IPR007693">
    <property type="entry name" value="DNA_helicase_DnaB-like_N"/>
</dbReference>
<evidence type="ECO:0000313" key="15">
    <source>
        <dbReference type="EMBL" id="MFL0267920.1"/>
    </source>
</evidence>
<keyword evidence="16" id="KW-1185">Reference proteome</keyword>
<accession>A0ABW8TR03</accession>
<evidence type="ECO:0000256" key="2">
    <source>
        <dbReference type="ARBA" id="ARBA00022515"/>
    </source>
</evidence>
<evidence type="ECO:0000256" key="12">
    <source>
        <dbReference type="RuleBase" id="RU362085"/>
    </source>
</evidence>
<name>A0ABW8TR03_9CLOT</name>
<gene>
    <name evidence="15" type="primary">dnaB</name>
    <name evidence="15" type="ORF">ACJDUH_07380</name>
</gene>
<keyword evidence="2 12" id="KW-0639">Primosome</keyword>
<dbReference type="SUPFAM" id="SSF52540">
    <property type="entry name" value="P-loop containing nucleoside triphosphate hydrolases"/>
    <property type="match status" value="1"/>
</dbReference>
<keyword evidence="3 12" id="KW-0235">DNA replication</keyword>
<dbReference type="EC" id="5.6.2.3" evidence="11 12"/>
<dbReference type="InterPro" id="IPR036185">
    <property type="entry name" value="DNA_heli_DnaB-like_N_sf"/>
</dbReference>
<sequence length="429" mass="48548">MAINTFYNLEAEAEVLGSIMNDNNSLCNIIDFLSYEDFYSSKHQIIYKTMVSMYVEGSFIDITTLCDRLGVCLTEAGGITYISQIFSSCISTEGLLSYGSIVKEKSNKRKLMKAMKEMELELKEKDIESSRVIDAIQDKLINIKFERNLEDGKLEGPMIDFLNKLEERWKNGGNIQGIKCGYKNLDKVLGGLMPQDFIIIAARPSMGKTAVALNLALNCALRAKVKTAFFNLEMGKTQIIERAIASYSEIPMENIKKGSLNDTQWALVGSASSKIASSSLMIFDKTFTLRKLKEECKRLKLQWELNVVFIDYLQLINSEERTENRTQDISKISRSLKLMAKELDITVISLSQLSRAPETRADHKPLLSDLRESGAIEQDADIVMFLYRDEYYNADSDRPKTIDCIVAKNRNGQVGTARLKWNGELQKVM</sequence>
<comment type="caution">
    <text evidence="15">The sequence shown here is derived from an EMBL/GenBank/DDBJ whole genome shotgun (WGS) entry which is preliminary data.</text>
</comment>
<organism evidence="15 16">
    <name type="scientific">Candidatus Clostridium radicumherbarum</name>
    <dbReference type="NCBI Taxonomy" id="3381662"/>
    <lineage>
        <taxon>Bacteria</taxon>
        <taxon>Bacillati</taxon>
        <taxon>Bacillota</taxon>
        <taxon>Clostridia</taxon>
        <taxon>Eubacteriales</taxon>
        <taxon>Clostridiaceae</taxon>
        <taxon>Clostridium</taxon>
    </lineage>
</organism>
<dbReference type="CDD" id="cd00984">
    <property type="entry name" value="DnaB_C"/>
    <property type="match status" value="1"/>
</dbReference>
<dbReference type="Proteomes" id="UP001623661">
    <property type="component" value="Unassembled WGS sequence"/>
</dbReference>
<evidence type="ECO:0000256" key="8">
    <source>
        <dbReference type="ARBA" id="ARBA00023125"/>
    </source>
</evidence>
<evidence type="ECO:0000256" key="4">
    <source>
        <dbReference type="ARBA" id="ARBA00022741"/>
    </source>
</evidence>
<dbReference type="SUPFAM" id="SSF48024">
    <property type="entry name" value="N-terminal domain of DnaB helicase"/>
    <property type="match status" value="1"/>
</dbReference>
<evidence type="ECO:0000259" key="14">
    <source>
        <dbReference type="PROSITE" id="PS51199"/>
    </source>
</evidence>
<keyword evidence="9" id="KW-0413">Isomerase</keyword>